<dbReference type="AlphaFoldDB" id="Q7Y1M1"/>
<evidence type="ECO:0000313" key="2">
    <source>
        <dbReference type="EMBL" id="AAP44611.1"/>
    </source>
</evidence>
<evidence type="ECO:0000313" key="3">
    <source>
        <dbReference type="Proteomes" id="UP000000763"/>
    </source>
</evidence>
<reference evidence="3" key="2">
    <citation type="journal article" date="2008" name="Nucleic Acids Res.">
        <title>The rice annotation project database (RAP-DB): 2008 update.</title>
        <authorList>
            <consortium name="The rice annotation project (RAP)"/>
        </authorList>
    </citation>
    <scope>GENOME REANNOTATION</scope>
    <source>
        <strain evidence="3">cv. Nipponbare</strain>
    </source>
</reference>
<feature type="compositionally biased region" description="Basic and acidic residues" evidence="1">
    <location>
        <begin position="103"/>
        <end position="116"/>
    </location>
</feature>
<accession>Q7Y1M1</accession>
<feature type="compositionally biased region" description="Basic residues" evidence="1">
    <location>
        <begin position="142"/>
        <end position="153"/>
    </location>
</feature>
<feature type="region of interest" description="Disordered" evidence="1">
    <location>
        <begin position="74"/>
        <end position="172"/>
    </location>
</feature>
<sequence length="172" mass="18914">MDSCLMAKTRGPSLVLFAWPMCARLAWLVGWNGSRFGSVVVRLRGFGSHRTDYRVSRFGDWAWITAKWAARAGTTGPGTRSFGLPGLPKPKTWATGSNRRQATKVEEEYPKGEHHSSGVHVLRWTRTPSGGHTGGVGEAKASARRHRFRQGTKPHHEEAQRAVASPQGDSPD</sequence>
<reference evidence="3" key="1">
    <citation type="journal article" date="2005" name="Nature">
        <title>The map-based sequence of the rice genome.</title>
        <authorList>
            <consortium name="International rice genome sequencing project (IRGSP)"/>
            <person name="Matsumoto T."/>
            <person name="Wu J."/>
            <person name="Kanamori H."/>
            <person name="Katayose Y."/>
            <person name="Fujisawa M."/>
            <person name="Namiki N."/>
            <person name="Mizuno H."/>
            <person name="Yamamoto K."/>
            <person name="Antonio B.A."/>
            <person name="Baba T."/>
            <person name="Sakata K."/>
            <person name="Nagamura Y."/>
            <person name="Aoki H."/>
            <person name="Arikawa K."/>
            <person name="Arita K."/>
            <person name="Bito T."/>
            <person name="Chiden Y."/>
            <person name="Fujitsuka N."/>
            <person name="Fukunaka R."/>
            <person name="Hamada M."/>
            <person name="Harada C."/>
            <person name="Hayashi A."/>
            <person name="Hijishita S."/>
            <person name="Honda M."/>
            <person name="Hosokawa S."/>
            <person name="Ichikawa Y."/>
            <person name="Idonuma A."/>
            <person name="Iijima M."/>
            <person name="Ikeda M."/>
            <person name="Ikeno M."/>
            <person name="Ito K."/>
            <person name="Ito S."/>
            <person name="Ito T."/>
            <person name="Ito Y."/>
            <person name="Ito Y."/>
            <person name="Iwabuchi A."/>
            <person name="Kamiya K."/>
            <person name="Karasawa W."/>
            <person name="Kurita K."/>
            <person name="Katagiri S."/>
            <person name="Kikuta A."/>
            <person name="Kobayashi H."/>
            <person name="Kobayashi N."/>
            <person name="Machita K."/>
            <person name="Maehara T."/>
            <person name="Masukawa M."/>
            <person name="Mizubayashi T."/>
            <person name="Mukai Y."/>
            <person name="Nagasaki H."/>
            <person name="Nagata Y."/>
            <person name="Naito S."/>
            <person name="Nakashima M."/>
            <person name="Nakama Y."/>
            <person name="Nakamichi Y."/>
            <person name="Nakamura M."/>
            <person name="Meguro A."/>
            <person name="Negishi M."/>
            <person name="Ohta I."/>
            <person name="Ohta T."/>
            <person name="Okamoto M."/>
            <person name="Ono N."/>
            <person name="Saji S."/>
            <person name="Sakaguchi M."/>
            <person name="Sakai K."/>
            <person name="Shibata M."/>
            <person name="Shimokawa T."/>
            <person name="Song J."/>
            <person name="Takazaki Y."/>
            <person name="Terasawa K."/>
            <person name="Tsugane M."/>
            <person name="Tsuji K."/>
            <person name="Ueda S."/>
            <person name="Waki K."/>
            <person name="Yamagata H."/>
            <person name="Yamamoto M."/>
            <person name="Yamamoto S."/>
            <person name="Yamane H."/>
            <person name="Yoshiki S."/>
            <person name="Yoshihara R."/>
            <person name="Yukawa K."/>
            <person name="Zhong H."/>
            <person name="Yano M."/>
            <person name="Yuan Q."/>
            <person name="Ouyang S."/>
            <person name="Liu J."/>
            <person name="Jones K.M."/>
            <person name="Gansberger K."/>
            <person name="Moffat K."/>
            <person name="Hill J."/>
            <person name="Bera J."/>
            <person name="Fadrosh D."/>
            <person name="Jin S."/>
            <person name="Johri S."/>
            <person name="Kim M."/>
            <person name="Overton L."/>
            <person name="Reardon M."/>
            <person name="Tsitrin T."/>
            <person name="Vuong H."/>
            <person name="Weaver B."/>
            <person name="Ciecko A."/>
            <person name="Tallon L."/>
            <person name="Jackson J."/>
            <person name="Pai G."/>
            <person name="Aken S.V."/>
            <person name="Utterback T."/>
            <person name="Reidmuller S."/>
            <person name="Feldblyum T."/>
            <person name="Hsiao J."/>
            <person name="Zismann V."/>
            <person name="Iobst S."/>
            <person name="de Vazeille A.R."/>
            <person name="Buell C.R."/>
            <person name="Ying K."/>
            <person name="Li Y."/>
            <person name="Lu T."/>
            <person name="Huang Y."/>
            <person name="Zhao Q."/>
            <person name="Feng Q."/>
            <person name="Zhang L."/>
            <person name="Zhu J."/>
            <person name="Weng Q."/>
            <person name="Mu J."/>
            <person name="Lu Y."/>
            <person name="Fan D."/>
            <person name="Liu Y."/>
            <person name="Guan J."/>
            <person name="Zhang Y."/>
            <person name="Yu S."/>
            <person name="Liu X."/>
            <person name="Zhang Y."/>
            <person name="Hong G."/>
            <person name="Han B."/>
            <person name="Choisne N."/>
            <person name="Demange N."/>
            <person name="Orjeda G."/>
            <person name="Samain S."/>
            <person name="Cattolico L."/>
            <person name="Pelletier E."/>
            <person name="Couloux A."/>
            <person name="Segurens B."/>
            <person name="Wincker P."/>
            <person name="D'Hont A."/>
            <person name="Scarpelli C."/>
            <person name="Weissenbach J."/>
            <person name="Salanoubat M."/>
            <person name="Quetier F."/>
            <person name="Yu Y."/>
            <person name="Kim H.R."/>
            <person name="Rambo T."/>
            <person name="Currie J."/>
            <person name="Collura K."/>
            <person name="Luo M."/>
            <person name="Yang T."/>
            <person name="Ammiraju J.S.S."/>
            <person name="Engler F."/>
            <person name="Soderlund C."/>
            <person name="Wing R.A."/>
            <person name="Palmer L.E."/>
            <person name="de la Bastide M."/>
            <person name="Spiegel L."/>
            <person name="Nascimento L."/>
            <person name="Zutavern T."/>
            <person name="O'Shaughnessy A."/>
            <person name="Dike S."/>
            <person name="Dedhia N."/>
            <person name="Preston R."/>
            <person name="Balija V."/>
            <person name="McCombie W.R."/>
            <person name="Chow T."/>
            <person name="Chen H."/>
            <person name="Chung M."/>
            <person name="Chen C."/>
            <person name="Shaw J."/>
            <person name="Wu H."/>
            <person name="Hsiao K."/>
            <person name="Chao Y."/>
            <person name="Chu M."/>
            <person name="Cheng C."/>
            <person name="Hour A."/>
            <person name="Lee P."/>
            <person name="Lin S."/>
            <person name="Lin Y."/>
            <person name="Liou J."/>
            <person name="Liu S."/>
            <person name="Hsing Y."/>
            <person name="Raghuvanshi S."/>
            <person name="Mohanty A."/>
            <person name="Bharti A.K."/>
            <person name="Gaur A."/>
            <person name="Gupta V."/>
            <person name="Kumar D."/>
            <person name="Ravi V."/>
            <person name="Vij S."/>
            <person name="Kapur A."/>
            <person name="Khurana P."/>
            <person name="Khurana P."/>
            <person name="Khurana J.P."/>
            <person name="Tyagi A.K."/>
            <person name="Gaikwad K."/>
            <person name="Singh A."/>
            <person name="Dalal V."/>
            <person name="Srivastava S."/>
            <person name="Dixit A."/>
            <person name="Pal A.K."/>
            <person name="Ghazi I.A."/>
            <person name="Yadav M."/>
            <person name="Pandit A."/>
            <person name="Bhargava A."/>
            <person name="Sureshbabu K."/>
            <person name="Batra K."/>
            <person name="Sharma T.R."/>
            <person name="Mohapatra T."/>
            <person name="Singh N.K."/>
            <person name="Messing J."/>
            <person name="Nelson A.B."/>
            <person name="Fuks G."/>
            <person name="Kavchok S."/>
            <person name="Keizer G."/>
            <person name="Linton E."/>
            <person name="Llaca V."/>
            <person name="Song R."/>
            <person name="Tanyolac B."/>
            <person name="Young S."/>
            <person name="Ho-Il K."/>
            <person name="Hahn J.H."/>
            <person name="Sangsakoo G."/>
            <person name="Vanavichit A."/>
            <person name="de Mattos Luiz.A.T."/>
            <person name="Zimmer P.D."/>
            <person name="Malone G."/>
            <person name="Dellagostin O."/>
            <person name="de Oliveira A.C."/>
            <person name="Bevan M."/>
            <person name="Bancroft I."/>
            <person name="Minx P."/>
            <person name="Cordum H."/>
            <person name="Wilson R."/>
            <person name="Cheng Z."/>
            <person name="Jin W."/>
            <person name="Jiang J."/>
            <person name="Leong S.A."/>
            <person name="Iwama H."/>
            <person name="Gojobori T."/>
            <person name="Itoh T."/>
            <person name="Niimura Y."/>
            <person name="Fujii Y."/>
            <person name="Habara T."/>
            <person name="Sakai H."/>
            <person name="Sato Y."/>
            <person name="Wilson G."/>
            <person name="Kumar K."/>
            <person name="McCouch S."/>
            <person name="Juretic N."/>
            <person name="Hoen D."/>
            <person name="Wright S."/>
            <person name="Bruskiewich R."/>
            <person name="Bureau T."/>
            <person name="Miyao A."/>
            <person name="Hirochika H."/>
            <person name="Nishikawa T."/>
            <person name="Kadowaki K."/>
            <person name="Sugiura M."/>
            <person name="Burr B."/>
            <person name="Sasaki T."/>
        </authorList>
    </citation>
    <scope>NUCLEOTIDE SEQUENCE [LARGE SCALE GENOMIC DNA]</scope>
    <source>
        <strain evidence="3">cv. Nipponbare</strain>
    </source>
</reference>
<proteinExistence type="predicted"/>
<gene>
    <name evidence="2" type="primary">OSJNBa0053G10.6</name>
</gene>
<name>Q7Y1M1_ORYSJ</name>
<protein>
    <submittedName>
        <fullName evidence="2">Uncharacterized protein</fullName>
    </submittedName>
</protein>
<dbReference type="EMBL" id="AC091233">
    <property type="protein sequence ID" value="AAP44611.1"/>
    <property type="molecule type" value="Genomic_DNA"/>
</dbReference>
<organism evidence="2 3">
    <name type="scientific">Oryza sativa subsp. japonica</name>
    <name type="common">Rice</name>
    <dbReference type="NCBI Taxonomy" id="39947"/>
    <lineage>
        <taxon>Eukaryota</taxon>
        <taxon>Viridiplantae</taxon>
        <taxon>Streptophyta</taxon>
        <taxon>Embryophyta</taxon>
        <taxon>Tracheophyta</taxon>
        <taxon>Spermatophyta</taxon>
        <taxon>Magnoliopsida</taxon>
        <taxon>Liliopsida</taxon>
        <taxon>Poales</taxon>
        <taxon>Poaceae</taxon>
        <taxon>BOP clade</taxon>
        <taxon>Oryzoideae</taxon>
        <taxon>Oryzeae</taxon>
        <taxon>Oryzinae</taxon>
        <taxon>Oryza</taxon>
        <taxon>Oryza sativa</taxon>
    </lineage>
</organism>
<dbReference type="Proteomes" id="UP000000763">
    <property type="component" value="Chromosome 3"/>
</dbReference>
<evidence type="ECO:0000256" key="1">
    <source>
        <dbReference type="SAM" id="MobiDB-lite"/>
    </source>
</evidence>